<sequence length="342" mass="38307">MAHRTNLLRKIAWTLLAGFLSFSVTGLLDKVLDVSLADQLVVTIVIGGVALLVQYLIDVERRLDESERIQQTVVAGLERMIQRGFAGVNEATELMSEIEQSAIPRDLLMQLIRRSAHIGPTALPLVESLAASETKRLANLLQSLSEGHEIFYDGEDRELMLALTRGLRKSLLATSWTTINMGFEAGFWLSDLGARYLDLQRDAVRRGVKIRRVFIVESPELIFDPDVRHILAMQRSAGVDVRYIEGNEAGQDGGLSDFVIFDEQLCYDTTPVTREVPGAPWRLTTRIVLDEDTTRHRVDRFNELWRRASPLQQSGVGDNRTPVITNAESLGTTQVGRRVDDP</sequence>
<feature type="compositionally biased region" description="Polar residues" evidence="1">
    <location>
        <begin position="312"/>
        <end position="335"/>
    </location>
</feature>
<dbReference type="EMBL" id="JBHTBJ010000001">
    <property type="protein sequence ID" value="MFC7273078.1"/>
    <property type="molecule type" value="Genomic_DNA"/>
</dbReference>
<keyword evidence="2" id="KW-0812">Transmembrane</keyword>
<accession>A0ABW2HIR2</accession>
<evidence type="ECO:0000313" key="4">
    <source>
        <dbReference type="EMBL" id="MFC7273078.1"/>
    </source>
</evidence>
<dbReference type="Pfam" id="PF21806">
    <property type="entry name" value="DUF6879"/>
    <property type="match status" value="1"/>
</dbReference>
<gene>
    <name evidence="4" type="ORF">ACFQS1_03700</name>
</gene>
<evidence type="ECO:0000313" key="5">
    <source>
        <dbReference type="Proteomes" id="UP001596548"/>
    </source>
</evidence>
<organism evidence="4 5">
    <name type="scientific">Paractinoplanes rhizophilus</name>
    <dbReference type="NCBI Taxonomy" id="1416877"/>
    <lineage>
        <taxon>Bacteria</taxon>
        <taxon>Bacillati</taxon>
        <taxon>Actinomycetota</taxon>
        <taxon>Actinomycetes</taxon>
        <taxon>Micromonosporales</taxon>
        <taxon>Micromonosporaceae</taxon>
        <taxon>Paractinoplanes</taxon>
    </lineage>
</organism>
<feature type="region of interest" description="Disordered" evidence="1">
    <location>
        <begin position="312"/>
        <end position="342"/>
    </location>
</feature>
<dbReference type="RefSeq" id="WP_378964559.1">
    <property type="nucleotide sequence ID" value="NZ_JBHTBJ010000001.1"/>
</dbReference>
<evidence type="ECO:0000256" key="2">
    <source>
        <dbReference type="SAM" id="Phobius"/>
    </source>
</evidence>
<keyword evidence="2" id="KW-0472">Membrane</keyword>
<feature type="domain" description="DUF6879" evidence="3">
    <location>
        <begin position="195"/>
        <end position="312"/>
    </location>
</feature>
<feature type="transmembrane region" description="Helical" evidence="2">
    <location>
        <begin position="36"/>
        <end position="57"/>
    </location>
</feature>
<protein>
    <submittedName>
        <fullName evidence="4">DUF6879 family protein</fullName>
    </submittedName>
</protein>
<dbReference type="InterPro" id="IPR049244">
    <property type="entry name" value="DUF6879"/>
</dbReference>
<reference evidence="5" key="1">
    <citation type="journal article" date="2019" name="Int. J. Syst. Evol. Microbiol.">
        <title>The Global Catalogue of Microorganisms (GCM) 10K type strain sequencing project: providing services to taxonomists for standard genome sequencing and annotation.</title>
        <authorList>
            <consortium name="The Broad Institute Genomics Platform"/>
            <consortium name="The Broad Institute Genome Sequencing Center for Infectious Disease"/>
            <person name="Wu L."/>
            <person name="Ma J."/>
        </authorList>
    </citation>
    <scope>NUCLEOTIDE SEQUENCE [LARGE SCALE GENOMIC DNA]</scope>
    <source>
        <strain evidence="5">XZYJT-10</strain>
    </source>
</reference>
<proteinExistence type="predicted"/>
<evidence type="ECO:0000259" key="3">
    <source>
        <dbReference type="Pfam" id="PF21806"/>
    </source>
</evidence>
<keyword evidence="2" id="KW-1133">Transmembrane helix</keyword>
<keyword evidence="5" id="KW-1185">Reference proteome</keyword>
<name>A0ABW2HIR2_9ACTN</name>
<comment type="caution">
    <text evidence="4">The sequence shown here is derived from an EMBL/GenBank/DDBJ whole genome shotgun (WGS) entry which is preliminary data.</text>
</comment>
<evidence type="ECO:0000256" key="1">
    <source>
        <dbReference type="SAM" id="MobiDB-lite"/>
    </source>
</evidence>
<dbReference type="Proteomes" id="UP001596548">
    <property type="component" value="Unassembled WGS sequence"/>
</dbReference>